<organism evidence="6 7">
    <name type="scientific">Gimesia chilikensis</name>
    <dbReference type="NCBI Taxonomy" id="2605989"/>
    <lineage>
        <taxon>Bacteria</taxon>
        <taxon>Pseudomonadati</taxon>
        <taxon>Planctomycetota</taxon>
        <taxon>Planctomycetia</taxon>
        <taxon>Planctomycetales</taxon>
        <taxon>Planctomycetaceae</taxon>
        <taxon>Gimesia</taxon>
    </lineage>
</organism>
<evidence type="ECO:0000313" key="7">
    <source>
        <dbReference type="Proteomes" id="UP000320421"/>
    </source>
</evidence>
<dbReference type="SUPFAM" id="SSF46785">
    <property type="entry name" value="Winged helix' DNA-binding domain"/>
    <property type="match status" value="1"/>
</dbReference>
<dbReference type="InterPro" id="IPR036390">
    <property type="entry name" value="WH_DNA-bd_sf"/>
</dbReference>
<dbReference type="RefSeq" id="WP_145182225.1">
    <property type="nucleotide sequence ID" value="NZ_CP036266.1"/>
</dbReference>
<sequence length="298" mass="33861">MEVDQLRYFLRVAERGNFTRAAEELNISQPALSRSIQKLEEELGQPVFERKTRSVALTDAGTLLQSRAQQILALIEDTKAEISDDGRSGQIRIGAIPTIAPFFLPDLLRKFSTEFPAASIIVQEDTTDHLLKRCTQGEIDLAILALPVPAKYLEVEELFQEELLLVLPPNHPLVNKPQIRLNDIKALPFVLLDEAHCLSDNIVSFCRQRSFHPVAVEQTSQLAMVQELVSLSHGISMVPQMARKLDQSDRRVYRSMSGIKPVRKIAMVWNPYRFQSRLLQAFQERLRTYAREQDACPS</sequence>
<evidence type="ECO:0000256" key="3">
    <source>
        <dbReference type="ARBA" id="ARBA00023125"/>
    </source>
</evidence>
<dbReference type="PROSITE" id="PS50931">
    <property type="entry name" value="HTH_LYSR"/>
    <property type="match status" value="1"/>
</dbReference>
<dbReference type="Gene3D" id="3.40.190.10">
    <property type="entry name" value="Periplasmic binding protein-like II"/>
    <property type="match status" value="2"/>
</dbReference>
<dbReference type="InterPro" id="IPR005119">
    <property type="entry name" value="LysR_subst-bd"/>
</dbReference>
<keyword evidence="7" id="KW-1185">Reference proteome</keyword>
<comment type="similarity">
    <text evidence="1">Belongs to the LysR transcriptional regulatory family.</text>
</comment>
<proteinExistence type="inferred from homology"/>
<dbReference type="SUPFAM" id="SSF53850">
    <property type="entry name" value="Periplasmic binding protein-like II"/>
    <property type="match status" value="1"/>
</dbReference>
<dbReference type="InterPro" id="IPR036388">
    <property type="entry name" value="WH-like_DNA-bd_sf"/>
</dbReference>
<dbReference type="InterPro" id="IPR000847">
    <property type="entry name" value="LysR_HTH_N"/>
</dbReference>
<dbReference type="PANTHER" id="PTHR30346">
    <property type="entry name" value="TRANSCRIPTIONAL DUAL REGULATOR HCAR-RELATED"/>
    <property type="match status" value="1"/>
</dbReference>
<keyword evidence="4" id="KW-0804">Transcription</keyword>
<dbReference type="FunFam" id="1.10.10.10:FF:000001">
    <property type="entry name" value="LysR family transcriptional regulator"/>
    <property type="match status" value="1"/>
</dbReference>
<dbReference type="Gene3D" id="1.10.10.10">
    <property type="entry name" value="Winged helix-like DNA-binding domain superfamily/Winged helix DNA-binding domain"/>
    <property type="match status" value="1"/>
</dbReference>
<dbReference type="GO" id="GO:0032993">
    <property type="term" value="C:protein-DNA complex"/>
    <property type="evidence" value="ECO:0007669"/>
    <property type="project" value="TreeGrafter"/>
</dbReference>
<dbReference type="PANTHER" id="PTHR30346:SF0">
    <property type="entry name" value="HCA OPERON TRANSCRIPTIONAL ACTIVATOR HCAR"/>
    <property type="match status" value="1"/>
</dbReference>
<accession>A0A517PKX7</accession>
<dbReference type="Pfam" id="PF00126">
    <property type="entry name" value="HTH_1"/>
    <property type="match status" value="1"/>
</dbReference>
<evidence type="ECO:0000256" key="1">
    <source>
        <dbReference type="ARBA" id="ARBA00009437"/>
    </source>
</evidence>
<keyword evidence="2" id="KW-0805">Transcription regulation</keyword>
<evidence type="ECO:0000256" key="4">
    <source>
        <dbReference type="ARBA" id="ARBA00023163"/>
    </source>
</evidence>
<dbReference type="PRINTS" id="PR00039">
    <property type="entry name" value="HTHLYSR"/>
</dbReference>
<dbReference type="Proteomes" id="UP000320421">
    <property type="component" value="Chromosome"/>
</dbReference>
<evidence type="ECO:0000313" key="6">
    <source>
        <dbReference type="EMBL" id="QDT20020.1"/>
    </source>
</evidence>
<dbReference type="GO" id="GO:0003700">
    <property type="term" value="F:DNA-binding transcription factor activity"/>
    <property type="evidence" value="ECO:0007669"/>
    <property type="project" value="InterPro"/>
</dbReference>
<name>A0A517PKX7_9PLAN</name>
<evidence type="ECO:0000259" key="5">
    <source>
        <dbReference type="PROSITE" id="PS50931"/>
    </source>
</evidence>
<dbReference type="CDD" id="cd05466">
    <property type="entry name" value="PBP2_LTTR_substrate"/>
    <property type="match status" value="1"/>
</dbReference>
<dbReference type="OrthoDB" id="9803735at2"/>
<dbReference type="EMBL" id="CP036266">
    <property type="protein sequence ID" value="QDT20020.1"/>
    <property type="molecule type" value="Genomic_DNA"/>
</dbReference>
<evidence type="ECO:0000256" key="2">
    <source>
        <dbReference type="ARBA" id="ARBA00023015"/>
    </source>
</evidence>
<dbReference type="GO" id="GO:0003677">
    <property type="term" value="F:DNA binding"/>
    <property type="evidence" value="ECO:0007669"/>
    <property type="project" value="UniProtKB-KW"/>
</dbReference>
<reference evidence="6 7" key="1">
    <citation type="submission" date="2019-02" db="EMBL/GenBank/DDBJ databases">
        <title>Deep-cultivation of Planctomycetes and their phenomic and genomic characterization uncovers novel biology.</title>
        <authorList>
            <person name="Wiegand S."/>
            <person name="Jogler M."/>
            <person name="Boedeker C."/>
            <person name="Pinto D."/>
            <person name="Vollmers J."/>
            <person name="Rivas-Marin E."/>
            <person name="Kohn T."/>
            <person name="Peeters S.H."/>
            <person name="Heuer A."/>
            <person name="Rast P."/>
            <person name="Oberbeckmann S."/>
            <person name="Bunk B."/>
            <person name="Jeske O."/>
            <person name="Meyerdierks A."/>
            <person name="Storesund J.E."/>
            <person name="Kallscheuer N."/>
            <person name="Luecker S."/>
            <person name="Lage O.M."/>
            <person name="Pohl T."/>
            <person name="Merkel B.J."/>
            <person name="Hornburger P."/>
            <person name="Mueller R.-W."/>
            <person name="Bruemmer F."/>
            <person name="Labrenz M."/>
            <person name="Spormann A.M."/>
            <person name="Op den Camp H."/>
            <person name="Overmann J."/>
            <person name="Amann R."/>
            <person name="Jetten M.S.M."/>
            <person name="Mascher T."/>
            <person name="Medema M.H."/>
            <person name="Devos D.P."/>
            <person name="Kaster A.-K."/>
            <person name="Ovreas L."/>
            <person name="Rohde M."/>
            <person name="Galperin M.Y."/>
            <person name="Jogler C."/>
        </authorList>
    </citation>
    <scope>NUCLEOTIDE SEQUENCE [LARGE SCALE GENOMIC DNA]</scope>
    <source>
        <strain evidence="6 7">HG66A1</strain>
    </source>
</reference>
<feature type="domain" description="HTH lysR-type" evidence="5">
    <location>
        <begin position="1"/>
        <end position="58"/>
    </location>
</feature>
<keyword evidence="3" id="KW-0238">DNA-binding</keyword>
<protein>
    <submittedName>
        <fullName evidence="6">Hydrogen peroxide-inducible genes activator</fullName>
    </submittedName>
</protein>
<dbReference type="AlphaFoldDB" id="A0A517PKX7"/>
<gene>
    <name evidence="6" type="primary">oxyR</name>
    <name evidence="6" type="ORF">HG66A1_18050</name>
</gene>
<dbReference type="Pfam" id="PF03466">
    <property type="entry name" value="LysR_substrate"/>
    <property type="match status" value="1"/>
</dbReference>